<geneLocation type="plasmid" evidence="3">
    <name>pORA1</name>
</geneLocation>
<evidence type="ECO:0000259" key="2">
    <source>
        <dbReference type="PROSITE" id="PS52002"/>
    </source>
</evidence>
<dbReference type="Gene3D" id="2.30.30.100">
    <property type="match status" value="1"/>
</dbReference>
<name>Q5NDZ9_9CREN</name>
<feature type="region of interest" description="Disordered" evidence="1">
    <location>
        <begin position="1"/>
        <end position="20"/>
    </location>
</feature>
<protein>
    <submittedName>
        <fullName evidence="3">Putative snRNP</fullName>
    </submittedName>
</protein>
<accession>Q5NDZ9</accession>
<dbReference type="AlphaFoldDB" id="Q5NDZ9"/>
<dbReference type="Pfam" id="PF01423">
    <property type="entry name" value="LSM"/>
    <property type="match status" value="1"/>
</dbReference>
<proteinExistence type="predicted"/>
<keyword evidence="3" id="KW-0614">Plasmid</keyword>
<organism evidence="3">
    <name type="scientific">Sulfolobus neozealandicus</name>
    <dbReference type="NCBI Taxonomy" id="299422"/>
    <lineage>
        <taxon>Archaea</taxon>
        <taxon>Thermoproteota</taxon>
        <taxon>Thermoprotei</taxon>
        <taxon>Sulfolobales</taxon>
        <taxon>Sulfolobaceae</taxon>
        <taxon>Sulfolobus</taxon>
    </lineage>
</organism>
<dbReference type="RefSeq" id="WP_011264482.1">
    <property type="nucleotide sequence ID" value="NC_006906.1"/>
</dbReference>
<dbReference type="InterPro" id="IPR047575">
    <property type="entry name" value="Sm"/>
</dbReference>
<dbReference type="SUPFAM" id="SSF50182">
    <property type="entry name" value="Sm-like ribonucleoproteins"/>
    <property type="match status" value="1"/>
</dbReference>
<dbReference type="PROSITE" id="PS52002">
    <property type="entry name" value="SM"/>
    <property type="match status" value="1"/>
</dbReference>
<dbReference type="EMBL" id="AJ862826">
    <property type="protein sequence ID" value="CAH89328.1"/>
    <property type="molecule type" value="Genomic_DNA"/>
</dbReference>
<sequence>MKTHIYTPPTANKNPPSEKKKDDFLEVLKSAVGKVVLVRLRNGLDYVGTLELINNEMDIVLKDCVQLDKITLEPARKYGRLVVRGNNVEFIDINYTPS</sequence>
<reference evidence="3" key="1">
    <citation type="journal article" date="2005" name="Archaea">
        <title>Novel RepA-MCM proteins encoded in plasmids pTAU4, pORA1 and pTIK4 from Sulfolobus neozealandicus.</title>
        <authorList>
            <person name="Greve B."/>
            <person name="Jensen S."/>
            <person name="Phan H."/>
            <person name="Brugger K."/>
            <person name="Zillig W."/>
            <person name="She Q."/>
            <person name="Garrett R."/>
        </authorList>
    </citation>
    <scope>NUCLEOTIDE SEQUENCE [LARGE SCALE GENOMIC DNA]</scope>
    <source>
        <plasmid evidence="3">pORA1</plasmid>
    </source>
</reference>
<dbReference type="InterPro" id="IPR010920">
    <property type="entry name" value="LSM_dom_sf"/>
</dbReference>
<dbReference type="SMART" id="SM00651">
    <property type="entry name" value="Sm"/>
    <property type="match status" value="1"/>
</dbReference>
<evidence type="ECO:0000313" key="3">
    <source>
        <dbReference type="EMBL" id="CAH89328.1"/>
    </source>
</evidence>
<evidence type="ECO:0000256" key="1">
    <source>
        <dbReference type="SAM" id="MobiDB-lite"/>
    </source>
</evidence>
<dbReference type="InterPro" id="IPR001163">
    <property type="entry name" value="Sm_dom_euk/arc"/>
</dbReference>
<dbReference type="GO" id="GO:0003723">
    <property type="term" value="F:RNA binding"/>
    <property type="evidence" value="ECO:0007669"/>
    <property type="project" value="InterPro"/>
</dbReference>
<feature type="domain" description="Sm" evidence="2">
    <location>
        <begin position="23"/>
        <end position="97"/>
    </location>
</feature>